<dbReference type="EMBL" id="BONY01000042">
    <property type="protein sequence ID" value="GIH07916.1"/>
    <property type="molecule type" value="Genomic_DNA"/>
</dbReference>
<reference evidence="2" key="1">
    <citation type="submission" date="2021-01" db="EMBL/GenBank/DDBJ databases">
        <title>Whole genome shotgun sequence of Rhizocola hellebori NBRC 109834.</title>
        <authorList>
            <person name="Komaki H."/>
            <person name="Tamura T."/>
        </authorList>
    </citation>
    <scope>NUCLEOTIDE SEQUENCE</scope>
    <source>
        <strain evidence="2">NBRC 109834</strain>
    </source>
</reference>
<evidence type="ECO:0000313" key="3">
    <source>
        <dbReference type="Proteomes" id="UP000612899"/>
    </source>
</evidence>
<dbReference type="AlphaFoldDB" id="A0A8J3VJB9"/>
<evidence type="ECO:0000313" key="2">
    <source>
        <dbReference type="EMBL" id="GIH07916.1"/>
    </source>
</evidence>
<name>A0A8J3VJB9_9ACTN</name>
<dbReference type="InterPro" id="IPR029016">
    <property type="entry name" value="GAF-like_dom_sf"/>
</dbReference>
<feature type="transmembrane region" description="Helical" evidence="1">
    <location>
        <begin position="39"/>
        <end position="56"/>
    </location>
</feature>
<comment type="caution">
    <text evidence="2">The sequence shown here is derived from an EMBL/GenBank/DDBJ whole genome shotgun (WGS) entry which is preliminary data.</text>
</comment>
<keyword evidence="1" id="KW-0472">Membrane</keyword>
<accession>A0A8J3VJB9</accession>
<gene>
    <name evidence="2" type="ORF">Rhe02_59830</name>
</gene>
<sequence>MPSTRIRSYLAPVLTVLLPVVGVISTALAAERTGYSQVALVAVVVITTAGASVLGVRRDRQAARAKEQAVVAVANLNTAVTAGGQPLVNVLGRVLGERSEARLEGMVDTLREVAITGIMAQCGRSDRAAKLRSAYYALRGEGLELIGDSVGRAAVRPPRRFFRPNDSRIARRVIEVAGGASVIRLPDVDLASPDEFEDYVGRIYRSVIAAPVRAGDRSFGLLVVDSDRPNSLTEADAEYVNLVAGILGAGYAHQRVIAEIKKDAHPTGITIAPQPRMEGSPDHV</sequence>
<evidence type="ECO:0000256" key="1">
    <source>
        <dbReference type="SAM" id="Phobius"/>
    </source>
</evidence>
<proteinExistence type="predicted"/>
<protein>
    <recommendedName>
        <fullName evidence="4">GAF domain-containing protein</fullName>
    </recommendedName>
</protein>
<keyword evidence="3" id="KW-1185">Reference proteome</keyword>
<keyword evidence="1" id="KW-0812">Transmembrane</keyword>
<dbReference type="RefSeq" id="WP_203911691.1">
    <property type="nucleotide sequence ID" value="NZ_BONY01000042.1"/>
</dbReference>
<dbReference type="Gene3D" id="3.30.450.40">
    <property type="match status" value="1"/>
</dbReference>
<dbReference type="Proteomes" id="UP000612899">
    <property type="component" value="Unassembled WGS sequence"/>
</dbReference>
<keyword evidence="1" id="KW-1133">Transmembrane helix</keyword>
<dbReference type="SUPFAM" id="SSF55781">
    <property type="entry name" value="GAF domain-like"/>
    <property type="match status" value="1"/>
</dbReference>
<organism evidence="2 3">
    <name type="scientific">Rhizocola hellebori</name>
    <dbReference type="NCBI Taxonomy" id="1392758"/>
    <lineage>
        <taxon>Bacteria</taxon>
        <taxon>Bacillati</taxon>
        <taxon>Actinomycetota</taxon>
        <taxon>Actinomycetes</taxon>
        <taxon>Micromonosporales</taxon>
        <taxon>Micromonosporaceae</taxon>
        <taxon>Rhizocola</taxon>
    </lineage>
</organism>
<evidence type="ECO:0008006" key="4">
    <source>
        <dbReference type="Google" id="ProtNLM"/>
    </source>
</evidence>